<accession>A0ABN7UY00</accession>
<evidence type="ECO:0000313" key="2">
    <source>
        <dbReference type="Proteomes" id="UP000789901"/>
    </source>
</evidence>
<protein>
    <submittedName>
        <fullName evidence="1">33107_t:CDS:1</fullName>
    </submittedName>
</protein>
<feature type="non-terminal residue" evidence="1">
    <location>
        <position position="1"/>
    </location>
</feature>
<dbReference type="EMBL" id="CAJVQB010007137">
    <property type="protein sequence ID" value="CAG8697786.1"/>
    <property type="molecule type" value="Genomic_DNA"/>
</dbReference>
<proteinExistence type="predicted"/>
<gene>
    <name evidence="1" type="ORF">GMARGA_LOCUS11926</name>
</gene>
<comment type="caution">
    <text evidence="1">The sequence shown here is derived from an EMBL/GenBank/DDBJ whole genome shotgun (WGS) entry which is preliminary data.</text>
</comment>
<dbReference type="Proteomes" id="UP000789901">
    <property type="component" value="Unassembled WGS sequence"/>
</dbReference>
<organism evidence="1 2">
    <name type="scientific">Gigaspora margarita</name>
    <dbReference type="NCBI Taxonomy" id="4874"/>
    <lineage>
        <taxon>Eukaryota</taxon>
        <taxon>Fungi</taxon>
        <taxon>Fungi incertae sedis</taxon>
        <taxon>Mucoromycota</taxon>
        <taxon>Glomeromycotina</taxon>
        <taxon>Glomeromycetes</taxon>
        <taxon>Diversisporales</taxon>
        <taxon>Gigasporaceae</taxon>
        <taxon>Gigaspora</taxon>
    </lineage>
</organism>
<keyword evidence="2" id="KW-1185">Reference proteome</keyword>
<name>A0ABN7UY00_GIGMA</name>
<sequence>NEKAAVINCQHEEYPSNPIPSHRNKCNNALSILKKYKNKIIAIPPVGSLALTSTIDNEELKYFLSLRHQTSVAFKIYGTEPIPGRMLSPSYIRVIMPLELKKFLHEWLPKTYLLAYIRWYKCASSSATRFKYSFMNSEVSNTEIWKTEHYKEGYDSILPVHRILCRAIKIKYCVGNSENYISIVPLNRRFNF</sequence>
<reference evidence="1 2" key="1">
    <citation type="submission" date="2021-06" db="EMBL/GenBank/DDBJ databases">
        <authorList>
            <person name="Kallberg Y."/>
            <person name="Tangrot J."/>
            <person name="Rosling A."/>
        </authorList>
    </citation>
    <scope>NUCLEOTIDE SEQUENCE [LARGE SCALE GENOMIC DNA]</scope>
    <source>
        <strain evidence="1 2">120-4 pot B 10/14</strain>
    </source>
</reference>
<evidence type="ECO:0000313" key="1">
    <source>
        <dbReference type="EMBL" id="CAG8697786.1"/>
    </source>
</evidence>